<dbReference type="InterPro" id="IPR014710">
    <property type="entry name" value="RmlC-like_jellyroll"/>
</dbReference>
<dbReference type="PROSITE" id="PS51184">
    <property type="entry name" value="JMJC"/>
    <property type="match status" value="1"/>
</dbReference>
<name>A0AB38LVR6_AURPU</name>
<evidence type="ECO:0000313" key="3">
    <source>
        <dbReference type="Proteomes" id="UP000305064"/>
    </source>
</evidence>
<dbReference type="AlphaFoldDB" id="A0AB38LVR6"/>
<sequence>MAQSLPDDQASKLDSAIRDLIINYHELNATVIDELYEEPSALEFMQYVARNRPFVVRKGAEDWTAVQKWDSHYLLSVLGDSLVNVAITPFGNADAVLKEDDGSLSYVKPLERLEPFDKVIRYISEQESNQEKATPIKYAQTQNDNLRNEYSSLFEDVPSDIPFARIALRKNPEAVNFWLGNSLSTTSLHKDNYENIYVQVRGQKHFVIMPPVAAAAVNEQSISGTTYTSTNGDEEAELKVEDLKHTLDEPELIVPVPTWDPDFPDVRSTPYSELVKPLRVTLNEGDMMYLPAQWYHKVGQSCGDEGYCCAVNYWLVFPDLAPSPFAAMYGSTILYDMEFGGSFWASNAFARDIARAVNN</sequence>
<organism evidence="2 3">
    <name type="scientific">Aureobasidium pullulans</name>
    <name type="common">Black yeast</name>
    <name type="synonym">Pullularia pullulans</name>
    <dbReference type="NCBI Taxonomy" id="5580"/>
    <lineage>
        <taxon>Eukaryota</taxon>
        <taxon>Fungi</taxon>
        <taxon>Dikarya</taxon>
        <taxon>Ascomycota</taxon>
        <taxon>Pezizomycotina</taxon>
        <taxon>Dothideomycetes</taxon>
        <taxon>Dothideomycetidae</taxon>
        <taxon>Dothideales</taxon>
        <taxon>Saccotheciaceae</taxon>
        <taxon>Aureobasidium</taxon>
    </lineage>
</organism>
<dbReference type="InterPro" id="IPR041667">
    <property type="entry name" value="Cupin_8"/>
</dbReference>
<protein>
    <submittedName>
        <fullName evidence="2">Clavaminate synthase-like protein</fullName>
    </submittedName>
</protein>
<dbReference type="PANTHER" id="PTHR12461:SF99">
    <property type="entry name" value="BIFUNCTIONAL PEPTIDASE AND (3S)-LYSYL HYDROXYLASE JMJD7"/>
    <property type="match status" value="1"/>
</dbReference>
<dbReference type="Pfam" id="PF13621">
    <property type="entry name" value="Cupin_8"/>
    <property type="match status" value="1"/>
</dbReference>
<accession>A0AB38LVR6</accession>
<dbReference type="InterPro" id="IPR003347">
    <property type="entry name" value="JmjC_dom"/>
</dbReference>
<dbReference type="Gene3D" id="2.60.120.10">
    <property type="entry name" value="Jelly Rolls"/>
    <property type="match status" value="1"/>
</dbReference>
<feature type="domain" description="JmjC" evidence="1">
    <location>
        <begin position="146"/>
        <end position="332"/>
    </location>
</feature>
<dbReference type="Proteomes" id="UP000305064">
    <property type="component" value="Unassembled WGS sequence"/>
</dbReference>
<dbReference type="PANTHER" id="PTHR12461">
    <property type="entry name" value="HYPOXIA-INDUCIBLE FACTOR 1 ALPHA INHIBITOR-RELATED"/>
    <property type="match status" value="1"/>
</dbReference>
<dbReference type="SUPFAM" id="SSF51197">
    <property type="entry name" value="Clavaminate synthase-like"/>
    <property type="match status" value="1"/>
</dbReference>
<dbReference type="SMART" id="SM00558">
    <property type="entry name" value="JmjC"/>
    <property type="match status" value="1"/>
</dbReference>
<comment type="caution">
    <text evidence="2">The sequence shown here is derived from an EMBL/GenBank/DDBJ whole genome shotgun (WGS) entry which is preliminary data.</text>
</comment>
<dbReference type="EMBL" id="QZBJ01000035">
    <property type="protein sequence ID" value="THY73590.1"/>
    <property type="molecule type" value="Genomic_DNA"/>
</dbReference>
<evidence type="ECO:0000313" key="2">
    <source>
        <dbReference type="EMBL" id="THY73590.1"/>
    </source>
</evidence>
<reference evidence="2 3" key="1">
    <citation type="submission" date="2018-10" db="EMBL/GenBank/DDBJ databases">
        <title>Fifty Aureobasidium pullulans genomes reveal a recombining polyextremotolerant generalist.</title>
        <authorList>
            <person name="Gostincar C."/>
            <person name="Turk M."/>
            <person name="Zajc J."/>
            <person name="Gunde-Cimerman N."/>
        </authorList>
    </citation>
    <scope>NUCLEOTIDE SEQUENCE [LARGE SCALE GENOMIC DNA]</scope>
    <source>
        <strain evidence="2 3">EXF-4256</strain>
    </source>
</reference>
<proteinExistence type="predicted"/>
<gene>
    <name evidence="2" type="ORF">D6C94_05593</name>
</gene>
<evidence type="ECO:0000259" key="1">
    <source>
        <dbReference type="PROSITE" id="PS51184"/>
    </source>
</evidence>